<dbReference type="Proteomes" id="UP000224634">
    <property type="component" value="Unassembled WGS sequence"/>
</dbReference>
<dbReference type="OrthoDB" id="2963168at2759"/>
<evidence type="ECO:0000313" key="2">
    <source>
        <dbReference type="Proteomes" id="UP000224634"/>
    </source>
</evidence>
<name>A0A2B7Z0X3_POLH7</name>
<evidence type="ECO:0000313" key="1">
    <source>
        <dbReference type="EMBL" id="PGH26778.1"/>
    </source>
</evidence>
<dbReference type="Gene3D" id="3.90.640.10">
    <property type="entry name" value="Actin, Chain A, domain 4"/>
    <property type="match status" value="1"/>
</dbReference>
<dbReference type="CDD" id="cd10170">
    <property type="entry name" value="ASKHA_NBD_HSP70"/>
    <property type="match status" value="1"/>
</dbReference>
<dbReference type="PANTHER" id="PTHR42749">
    <property type="entry name" value="CELL SHAPE-DETERMINING PROTEIN MREB"/>
    <property type="match status" value="1"/>
</dbReference>
<comment type="caution">
    <text evidence="1">The sequence shown here is derived from an EMBL/GenBank/DDBJ whole genome shotgun (WGS) entry which is preliminary data.</text>
</comment>
<organism evidence="1 2">
    <name type="scientific">Polytolypa hystricis (strain UAMH7299)</name>
    <dbReference type="NCBI Taxonomy" id="1447883"/>
    <lineage>
        <taxon>Eukaryota</taxon>
        <taxon>Fungi</taxon>
        <taxon>Dikarya</taxon>
        <taxon>Ascomycota</taxon>
        <taxon>Pezizomycotina</taxon>
        <taxon>Eurotiomycetes</taxon>
        <taxon>Eurotiomycetidae</taxon>
        <taxon>Onygenales</taxon>
        <taxon>Onygenales incertae sedis</taxon>
        <taxon>Polytolypa</taxon>
    </lineage>
</organism>
<dbReference type="EMBL" id="PDNA01000013">
    <property type="protein sequence ID" value="PGH26778.1"/>
    <property type="molecule type" value="Genomic_DNA"/>
</dbReference>
<dbReference type="PANTHER" id="PTHR42749:SF8">
    <property type="entry name" value="HSP70 FAMILY PROTEIN (AFU_ORTHOLOGUE AFUA_3G13740)"/>
    <property type="match status" value="1"/>
</dbReference>
<dbReference type="InterPro" id="IPR043129">
    <property type="entry name" value="ATPase_NBD"/>
</dbReference>
<dbReference type="Gene3D" id="3.30.420.40">
    <property type="match status" value="2"/>
</dbReference>
<gene>
    <name evidence="1" type="ORF">AJ80_01543</name>
</gene>
<dbReference type="STRING" id="1447883.A0A2B7Z0X3"/>
<protein>
    <submittedName>
        <fullName evidence="1">Uncharacterized protein</fullName>
    </submittedName>
</protein>
<proteinExistence type="predicted"/>
<sequence length="651" mass="73307">MSRRTNAPRRCSSRYRVSRGDIAMTDAPPSVESAVPEAANGNQTDARFLVGLDYGTTYTTVSYIKYDPRDPPKAVTGNEIKYISSWPESAGHYTSQNNPQVPSESWYHKGKYYWGYDAHKKWRGEQGYLSRSNRLIKSAKLLLIDNNSETGPRRDLKQTMKRIGKEGPDVIKDYLCEVFKHTKSELTELEGYTDGCQVELAFCVPAGWSPTALLKLQTILSEIVEELNFGTGFDPFILHEPEAAAAYVLEAASTNTLRKGDVFMVLDAGGGTVDAITYRVSRKAPFRLNEVVTPAGSDCGSTYINQAFGNEVRKMLKDEKYFFEHPHMREELIEKNIMLPFEYEVKKNFDISKGLDGNDQISVNGLKERGAKPQLSTLLSIPRKTIAKCFNHSLQGIKDLVGQQLAAAGRKKVQRLLLVGGFAASPSLRHALRTTFPLLELIYPNKLDMEMGYVVSRGTVYRALDKTNGPNRQIMASYGFLQIEDYDERMPAHRRYNPEYRNLDGKAYIDDCINWLIKKDRGLPNAPVTTRNYQLFKKNERLEIRQRVYFTDGPVRDHHTVDDDVNKGAVLAGRLVVDLNRLKESGLIQPKKAVDVDPDDPNSSEYYEVHYDLVMEVQGRNLKVSLLYPPGQDSQGSTQICIAAALQPGAE</sequence>
<accession>A0A2B7Z0X3</accession>
<dbReference type="AlphaFoldDB" id="A0A2B7Z0X3"/>
<keyword evidence="2" id="KW-1185">Reference proteome</keyword>
<reference evidence="1 2" key="1">
    <citation type="submission" date="2017-10" db="EMBL/GenBank/DDBJ databases">
        <title>Comparative genomics in systemic dimorphic fungi from Ajellomycetaceae.</title>
        <authorList>
            <person name="Munoz J.F."/>
            <person name="Mcewen J.G."/>
            <person name="Clay O.K."/>
            <person name="Cuomo C.A."/>
        </authorList>
    </citation>
    <scope>NUCLEOTIDE SEQUENCE [LARGE SCALE GENOMIC DNA]</scope>
    <source>
        <strain evidence="1 2">UAMH7299</strain>
    </source>
</reference>
<dbReference type="SUPFAM" id="SSF53067">
    <property type="entry name" value="Actin-like ATPase domain"/>
    <property type="match status" value="2"/>
</dbReference>